<dbReference type="OrthoDB" id="10256179at2759"/>
<dbReference type="Proteomes" id="UP000053766">
    <property type="component" value="Unassembled WGS sequence"/>
</dbReference>
<sequence length="218" mass="23836">MSNSFDQKQLMTMLRGCDLHTIQAVSKHFLSHHTHHPTNSSYLDSSIPIALIHLMAGNVLAAIEQVGRTRSAGVDAKVDPALRAVSGLAWEIVANHEDCHSRSILSAAFKHLPITNAQKRNIQLRRMWPMVWDEPGVQDALSAEEKLDILETWIAPAKCVTSVEIPGAALRSAGNNSFSRVRVWSRCSHVEPAVAGVPATECSACAEEWAETVRTTLG</sequence>
<dbReference type="EMBL" id="KN716617">
    <property type="protein sequence ID" value="KJH42852.1"/>
    <property type="molecule type" value="Genomic_DNA"/>
</dbReference>
<accession>A0A0D8XGL1</accession>
<evidence type="ECO:0000313" key="2">
    <source>
        <dbReference type="Proteomes" id="UP000053766"/>
    </source>
</evidence>
<gene>
    <name evidence="1" type="ORF">DICVIV_11149</name>
</gene>
<organism evidence="1 2">
    <name type="scientific">Dictyocaulus viviparus</name>
    <name type="common">Bovine lungworm</name>
    <dbReference type="NCBI Taxonomy" id="29172"/>
    <lineage>
        <taxon>Eukaryota</taxon>
        <taxon>Metazoa</taxon>
        <taxon>Ecdysozoa</taxon>
        <taxon>Nematoda</taxon>
        <taxon>Chromadorea</taxon>
        <taxon>Rhabditida</taxon>
        <taxon>Rhabditina</taxon>
        <taxon>Rhabditomorpha</taxon>
        <taxon>Strongyloidea</taxon>
        <taxon>Metastrongylidae</taxon>
        <taxon>Dictyocaulus</taxon>
    </lineage>
</organism>
<dbReference type="STRING" id="29172.A0A0D8XGL1"/>
<evidence type="ECO:0000313" key="1">
    <source>
        <dbReference type="EMBL" id="KJH42852.1"/>
    </source>
</evidence>
<keyword evidence="2" id="KW-1185">Reference proteome</keyword>
<protein>
    <submittedName>
        <fullName evidence="1">Uncharacterized protein</fullName>
    </submittedName>
</protein>
<dbReference type="AlphaFoldDB" id="A0A0D8XGL1"/>
<reference evidence="1 2" key="1">
    <citation type="submission" date="2013-11" db="EMBL/GenBank/DDBJ databases">
        <title>Draft genome of the bovine lungworm Dictyocaulus viviparus.</title>
        <authorList>
            <person name="Mitreva M."/>
        </authorList>
    </citation>
    <scope>NUCLEOTIDE SEQUENCE [LARGE SCALE GENOMIC DNA]</scope>
    <source>
        <strain evidence="1 2">HannoverDv2000</strain>
    </source>
</reference>
<reference evidence="2" key="2">
    <citation type="journal article" date="2016" name="Sci. Rep.">
        <title>Dictyocaulus viviparus genome, variome and transcriptome elucidate lungworm biology and support future intervention.</title>
        <authorList>
            <person name="McNulty S.N."/>
            <person name="Strube C."/>
            <person name="Rosa B.A."/>
            <person name="Martin J.C."/>
            <person name="Tyagi R."/>
            <person name="Choi Y.J."/>
            <person name="Wang Q."/>
            <person name="Hallsworth Pepin K."/>
            <person name="Zhang X."/>
            <person name="Ozersky P."/>
            <person name="Wilson R.K."/>
            <person name="Sternberg P.W."/>
            <person name="Gasser R.B."/>
            <person name="Mitreva M."/>
        </authorList>
    </citation>
    <scope>NUCLEOTIDE SEQUENCE [LARGE SCALE GENOMIC DNA]</scope>
    <source>
        <strain evidence="2">HannoverDv2000</strain>
    </source>
</reference>
<name>A0A0D8XGL1_DICVI</name>
<proteinExistence type="predicted"/>